<gene>
    <name evidence="4" type="ORF">SAMN05660649_03539</name>
</gene>
<dbReference type="SUPFAM" id="SSF53659">
    <property type="entry name" value="Isocitrate/Isopropylmalate dehydrogenase-like"/>
    <property type="match status" value="1"/>
</dbReference>
<protein>
    <submittedName>
        <fullName evidence="4">Isocitrate dehydrogenase (NAD+)</fullName>
    </submittedName>
</protein>
<dbReference type="Proteomes" id="UP000199337">
    <property type="component" value="Unassembled WGS sequence"/>
</dbReference>
<evidence type="ECO:0000313" key="4">
    <source>
        <dbReference type="EMBL" id="SFH02426.1"/>
    </source>
</evidence>
<dbReference type="PROSITE" id="PS00470">
    <property type="entry name" value="IDH_IMDH"/>
    <property type="match status" value="1"/>
</dbReference>
<organism evidence="4 5">
    <name type="scientific">Desulfotruncus arcticus DSM 17038</name>
    <dbReference type="NCBI Taxonomy" id="1121424"/>
    <lineage>
        <taxon>Bacteria</taxon>
        <taxon>Bacillati</taxon>
        <taxon>Bacillota</taxon>
        <taxon>Clostridia</taxon>
        <taxon>Eubacteriales</taxon>
        <taxon>Desulfallaceae</taxon>
        <taxon>Desulfotruncus</taxon>
    </lineage>
</organism>
<dbReference type="InterPro" id="IPR024084">
    <property type="entry name" value="IsoPropMal-DH-like_dom"/>
</dbReference>
<dbReference type="AlphaFoldDB" id="A0A1I2WPX8"/>
<dbReference type="GO" id="GO:0000287">
    <property type="term" value="F:magnesium ion binding"/>
    <property type="evidence" value="ECO:0007669"/>
    <property type="project" value="InterPro"/>
</dbReference>
<comment type="similarity">
    <text evidence="1">Belongs to the isocitrate and isopropylmalate dehydrogenases family.</text>
</comment>
<dbReference type="OrthoDB" id="9806254at2"/>
<dbReference type="PANTHER" id="PTHR11835">
    <property type="entry name" value="DECARBOXYLATING DEHYDROGENASES-ISOCITRATE, ISOPROPYLMALATE, TARTRATE"/>
    <property type="match status" value="1"/>
</dbReference>
<dbReference type="EMBL" id="FOOX01000014">
    <property type="protein sequence ID" value="SFH02426.1"/>
    <property type="molecule type" value="Genomic_DNA"/>
</dbReference>
<name>A0A1I2WPX8_9FIRM</name>
<evidence type="ECO:0000259" key="3">
    <source>
        <dbReference type="SMART" id="SM01329"/>
    </source>
</evidence>
<reference evidence="5" key="1">
    <citation type="submission" date="2016-10" db="EMBL/GenBank/DDBJ databases">
        <authorList>
            <person name="Varghese N."/>
            <person name="Submissions S."/>
        </authorList>
    </citation>
    <scope>NUCLEOTIDE SEQUENCE [LARGE SCALE GENOMIC DNA]</scope>
    <source>
        <strain evidence="5">DSM 17038</strain>
    </source>
</reference>
<evidence type="ECO:0000256" key="1">
    <source>
        <dbReference type="ARBA" id="ARBA00007769"/>
    </source>
</evidence>
<dbReference type="GO" id="GO:0006102">
    <property type="term" value="P:isocitrate metabolic process"/>
    <property type="evidence" value="ECO:0007669"/>
    <property type="project" value="TreeGrafter"/>
</dbReference>
<proteinExistence type="inferred from homology"/>
<dbReference type="InterPro" id="IPR019818">
    <property type="entry name" value="IsoCit/isopropylmalate_DH_CS"/>
</dbReference>
<dbReference type="GO" id="GO:0051287">
    <property type="term" value="F:NAD binding"/>
    <property type="evidence" value="ECO:0007669"/>
    <property type="project" value="InterPro"/>
</dbReference>
<dbReference type="GO" id="GO:0004449">
    <property type="term" value="F:isocitrate dehydrogenase (NAD+) activity"/>
    <property type="evidence" value="ECO:0007669"/>
    <property type="project" value="TreeGrafter"/>
</dbReference>
<evidence type="ECO:0000313" key="5">
    <source>
        <dbReference type="Proteomes" id="UP000199337"/>
    </source>
</evidence>
<evidence type="ECO:0000256" key="2">
    <source>
        <dbReference type="ARBA" id="ARBA00023002"/>
    </source>
</evidence>
<dbReference type="STRING" id="341036.SAMN05660649_03539"/>
<dbReference type="FunFam" id="3.40.718.10:FF:000014">
    <property type="entry name" value="Isocitrate dehydrogenase (NAD(+))"/>
    <property type="match status" value="1"/>
</dbReference>
<keyword evidence="2" id="KW-0560">Oxidoreductase</keyword>
<sequence length="332" mass="36287">MYQITLIPGDGIGPEISAATKEVLAATGVDIRWEEKLAGEVAYSKFGRLLPEDTLLSIRKNKIALKGPLTTPVGTGFRSVNVALRKEFDLYINLRPARTYRGVKSRYDNVDLVVVRENTEDLYAGIEHMVGEDAAESIKIITRKGSERIVRFAFEYAVREGRKKVTAVHKANIMKCTDGLFLNTARRVAEEFPQIEFEDRIVDNMCMQLVQKPELYDVMVLPNLYGDIVSDLCAGLVGGLGMAPGANIGKDIAIFEPVHGSAPKHAGQNKANPSAMIFSAVMMLRHLGEMEASAKVENALAEVISEGCAVTYDLGGASSTSEMAMAVIDKMR</sequence>
<dbReference type="PANTHER" id="PTHR11835:SF34">
    <property type="entry name" value="ISOCITRATE DEHYDROGENASE [NAD] SUBUNIT ALPHA, MITOCHONDRIAL"/>
    <property type="match status" value="1"/>
</dbReference>
<dbReference type="RefSeq" id="WP_092472775.1">
    <property type="nucleotide sequence ID" value="NZ_FOOX01000014.1"/>
</dbReference>
<keyword evidence="5" id="KW-1185">Reference proteome</keyword>
<dbReference type="GO" id="GO:0006099">
    <property type="term" value="P:tricarboxylic acid cycle"/>
    <property type="evidence" value="ECO:0007669"/>
    <property type="project" value="TreeGrafter"/>
</dbReference>
<feature type="domain" description="Isopropylmalate dehydrogenase-like" evidence="3">
    <location>
        <begin position="3"/>
        <end position="327"/>
    </location>
</feature>
<accession>A0A1I2WPX8</accession>
<dbReference type="Gene3D" id="3.40.718.10">
    <property type="entry name" value="Isopropylmalate Dehydrogenase"/>
    <property type="match status" value="1"/>
</dbReference>
<dbReference type="SMART" id="SM01329">
    <property type="entry name" value="Iso_dh"/>
    <property type="match status" value="1"/>
</dbReference>
<dbReference type="Pfam" id="PF00180">
    <property type="entry name" value="Iso_dh"/>
    <property type="match status" value="1"/>
</dbReference>